<feature type="transmembrane region" description="Helical" evidence="5">
    <location>
        <begin position="205"/>
        <end position="228"/>
    </location>
</feature>
<dbReference type="GO" id="GO:0015499">
    <property type="term" value="F:formate transmembrane transporter activity"/>
    <property type="evidence" value="ECO:0007669"/>
    <property type="project" value="TreeGrafter"/>
</dbReference>
<protein>
    <submittedName>
        <fullName evidence="6">Formate/nitrite transporter</fullName>
    </submittedName>
</protein>
<reference evidence="6 7" key="1">
    <citation type="journal article" date="2014" name="Front. Genet.">
        <title>Genome and metabolic network of "Candidatus Phaeomarinobacter ectocarpi" Ec32, a new candidate genus of Alphaproteobacteria frequently associated with brown algae.</title>
        <authorList>
            <person name="Dittami S.M."/>
            <person name="Barbeyron T."/>
            <person name="Boyen C."/>
            <person name="Cambefort J."/>
            <person name="Collet G."/>
            <person name="Delage L."/>
            <person name="Gobet A."/>
            <person name="Groisillier A."/>
            <person name="Leblanc C."/>
            <person name="Michel G."/>
            <person name="Scornet D."/>
            <person name="Siegel A."/>
            <person name="Tapia J.E."/>
            <person name="Tonon T."/>
        </authorList>
    </citation>
    <scope>NUCLEOTIDE SEQUENCE [LARGE SCALE GENOMIC DNA]</scope>
    <source>
        <strain evidence="6 7">Ec32</strain>
    </source>
</reference>
<keyword evidence="7" id="KW-1185">Reference proteome</keyword>
<feature type="transmembrane region" description="Helical" evidence="5">
    <location>
        <begin position="131"/>
        <end position="156"/>
    </location>
</feature>
<dbReference type="GO" id="GO:0005886">
    <property type="term" value="C:plasma membrane"/>
    <property type="evidence" value="ECO:0007669"/>
    <property type="project" value="TreeGrafter"/>
</dbReference>
<sequence length="280" mass="30618">MSDTDGQDEELNLTNKEKAQARKNLRSTSPVIFETIRQEGIEELERPLFSLWWSGVAAGVVMSLSLYSKGYLHHHLPDEAWRSIISNFGYCIGFVLVILGRLQLFTENTVKPVLPLLVTPTLWRLKTMMQLWAVVLVANLVGIFFSVSLVDTAGLALPHQIDAFLEVSHHLAERSALANIGLGVPAGFLLASLVWALADSKDGRLLLIVAVTYIIALGEFSHVVAGSAEVFLLALHGDMTYGAVFGQFILPTLLGNILGGTGLFALIAYGQVRHEIQPDE</sequence>
<accession>X5MDN4</accession>
<dbReference type="InterPro" id="IPR000292">
    <property type="entry name" value="For/NO2_transpt"/>
</dbReference>
<keyword evidence="2 5" id="KW-0812">Transmembrane</keyword>
<evidence type="ECO:0000256" key="5">
    <source>
        <dbReference type="SAM" id="Phobius"/>
    </source>
</evidence>
<dbReference type="PANTHER" id="PTHR30520:SF2">
    <property type="entry name" value="INNER MEMBRANE PROTEIN YFDC"/>
    <property type="match status" value="1"/>
</dbReference>
<evidence type="ECO:0000256" key="2">
    <source>
        <dbReference type="ARBA" id="ARBA00022692"/>
    </source>
</evidence>
<dbReference type="RefSeq" id="WP_043948415.1">
    <property type="nucleotide sequence ID" value="NZ_HG966617.1"/>
</dbReference>
<feature type="transmembrane region" description="Helical" evidence="5">
    <location>
        <begin position="248"/>
        <end position="269"/>
    </location>
</feature>
<dbReference type="STRING" id="1458461.BN1012_Phect2114"/>
<dbReference type="AlphaFoldDB" id="X5MDN4"/>
<dbReference type="HOGENOM" id="CLU_061519_1_0_5"/>
<evidence type="ECO:0000256" key="1">
    <source>
        <dbReference type="ARBA" id="ARBA00004141"/>
    </source>
</evidence>
<feature type="transmembrane region" description="Helical" evidence="5">
    <location>
        <begin position="48"/>
        <end position="68"/>
    </location>
</feature>
<dbReference type="OrthoDB" id="261587at2"/>
<feature type="transmembrane region" description="Helical" evidence="5">
    <location>
        <begin position="80"/>
        <end position="99"/>
    </location>
</feature>
<dbReference type="Gene3D" id="1.20.1080.10">
    <property type="entry name" value="Glycerol uptake facilitator protein"/>
    <property type="match status" value="1"/>
</dbReference>
<dbReference type="InterPro" id="IPR023271">
    <property type="entry name" value="Aquaporin-like"/>
</dbReference>
<feature type="transmembrane region" description="Helical" evidence="5">
    <location>
        <begin position="176"/>
        <end position="198"/>
    </location>
</feature>
<dbReference type="EMBL" id="HG966617">
    <property type="protein sequence ID" value="CDO60327.1"/>
    <property type="molecule type" value="Genomic_DNA"/>
</dbReference>
<keyword evidence="4 5" id="KW-0472">Membrane</keyword>
<evidence type="ECO:0000313" key="6">
    <source>
        <dbReference type="EMBL" id="CDO60327.1"/>
    </source>
</evidence>
<keyword evidence="3 5" id="KW-1133">Transmembrane helix</keyword>
<dbReference type="Proteomes" id="UP000032160">
    <property type="component" value="Chromosome I"/>
</dbReference>
<evidence type="ECO:0000313" key="7">
    <source>
        <dbReference type="Proteomes" id="UP000032160"/>
    </source>
</evidence>
<dbReference type="KEGG" id="pect:BN1012_Phect2114"/>
<comment type="subcellular location">
    <subcellularLocation>
        <location evidence="1">Membrane</location>
        <topology evidence="1">Multi-pass membrane protein</topology>
    </subcellularLocation>
</comment>
<evidence type="ECO:0000256" key="3">
    <source>
        <dbReference type="ARBA" id="ARBA00022989"/>
    </source>
</evidence>
<organism evidence="6 7">
    <name type="scientific">Candidatus Phaeomarinibacter ectocarpi</name>
    <dbReference type="NCBI Taxonomy" id="1458461"/>
    <lineage>
        <taxon>Bacteria</taxon>
        <taxon>Pseudomonadati</taxon>
        <taxon>Pseudomonadota</taxon>
        <taxon>Alphaproteobacteria</taxon>
        <taxon>Hyphomicrobiales</taxon>
        <taxon>Parvibaculaceae</taxon>
        <taxon>Candidatus Phaeomarinibacter</taxon>
    </lineage>
</organism>
<dbReference type="Pfam" id="PF01226">
    <property type="entry name" value="Form_Nir_trans"/>
    <property type="match status" value="1"/>
</dbReference>
<dbReference type="PANTHER" id="PTHR30520">
    <property type="entry name" value="FORMATE TRANSPORTER-RELATED"/>
    <property type="match status" value="1"/>
</dbReference>
<dbReference type="PATRIC" id="fig|1458461.3.peg.2120"/>
<name>X5MDN4_9HYPH</name>
<proteinExistence type="predicted"/>
<gene>
    <name evidence="6" type="ORF">BN1012_Phect2114</name>
</gene>
<evidence type="ECO:0000256" key="4">
    <source>
        <dbReference type="ARBA" id="ARBA00023136"/>
    </source>
</evidence>